<gene>
    <name evidence="2" type="ORF">N7460_008971</name>
</gene>
<dbReference type="EMBL" id="JAQJZL010000010">
    <property type="protein sequence ID" value="KAJ6034796.1"/>
    <property type="molecule type" value="Genomic_DNA"/>
</dbReference>
<protein>
    <submittedName>
        <fullName evidence="2">Uncharacterized protein</fullName>
    </submittedName>
</protein>
<evidence type="ECO:0000313" key="3">
    <source>
        <dbReference type="Proteomes" id="UP001219568"/>
    </source>
</evidence>
<dbReference type="AlphaFoldDB" id="A0AAD6I838"/>
<accession>A0AAD6I838</accession>
<name>A0AAD6I838_PENCN</name>
<feature type="compositionally biased region" description="Basic and acidic residues" evidence="1">
    <location>
        <begin position="101"/>
        <end position="113"/>
    </location>
</feature>
<feature type="region of interest" description="Disordered" evidence="1">
    <location>
        <begin position="90"/>
        <end position="113"/>
    </location>
</feature>
<keyword evidence="3" id="KW-1185">Reference proteome</keyword>
<comment type="caution">
    <text evidence="2">The sequence shown here is derived from an EMBL/GenBank/DDBJ whole genome shotgun (WGS) entry which is preliminary data.</text>
</comment>
<dbReference type="Proteomes" id="UP001219568">
    <property type="component" value="Unassembled WGS sequence"/>
</dbReference>
<organism evidence="2 3">
    <name type="scientific">Penicillium canescens</name>
    <dbReference type="NCBI Taxonomy" id="5083"/>
    <lineage>
        <taxon>Eukaryota</taxon>
        <taxon>Fungi</taxon>
        <taxon>Dikarya</taxon>
        <taxon>Ascomycota</taxon>
        <taxon>Pezizomycotina</taxon>
        <taxon>Eurotiomycetes</taxon>
        <taxon>Eurotiomycetidae</taxon>
        <taxon>Eurotiales</taxon>
        <taxon>Aspergillaceae</taxon>
        <taxon>Penicillium</taxon>
    </lineage>
</organism>
<reference evidence="2" key="1">
    <citation type="journal article" date="2023" name="IMA Fungus">
        <title>Comparative genomic study of the Penicillium genus elucidates a diverse pangenome and 15 lateral gene transfer events.</title>
        <authorList>
            <person name="Petersen C."/>
            <person name="Sorensen T."/>
            <person name="Nielsen M.R."/>
            <person name="Sondergaard T.E."/>
            <person name="Sorensen J.L."/>
            <person name="Fitzpatrick D.A."/>
            <person name="Frisvad J.C."/>
            <person name="Nielsen K.L."/>
        </authorList>
    </citation>
    <scope>NUCLEOTIDE SEQUENCE</scope>
    <source>
        <strain evidence="2">IBT 15450</strain>
    </source>
</reference>
<reference evidence="2" key="2">
    <citation type="submission" date="2023-01" db="EMBL/GenBank/DDBJ databases">
        <authorList>
            <person name="Petersen C."/>
        </authorList>
    </citation>
    <scope>NUCLEOTIDE SEQUENCE</scope>
    <source>
        <strain evidence="2">IBT 15450</strain>
    </source>
</reference>
<evidence type="ECO:0000256" key="1">
    <source>
        <dbReference type="SAM" id="MobiDB-lite"/>
    </source>
</evidence>
<proteinExistence type="predicted"/>
<sequence>MSFYYVSGLLQAIPVVRARTKRSYRRDARIDSFSLTDLLIWLESEFFRQVKLTRTPALHSDVGLSPHQLRYQSVRRTVYSYQEIALNDPFPSRRPPITRFSRRDMHDIHGKTE</sequence>
<evidence type="ECO:0000313" key="2">
    <source>
        <dbReference type="EMBL" id="KAJ6034796.1"/>
    </source>
</evidence>